<name>A0ABD0Z1H6_CARAN</name>
<accession>A0ABD0Z1H6</accession>
<protein>
    <submittedName>
        <fullName evidence="1">Protein ACCELERATED CELL DEATH 6</fullName>
    </submittedName>
</protein>
<gene>
    <name evidence="1" type="ORF">V5N11_031736</name>
</gene>
<reference evidence="1 2" key="1">
    <citation type="submission" date="2024-04" db="EMBL/GenBank/DDBJ databases">
        <title>Genome assembly C_amara_ONT_v2.</title>
        <authorList>
            <person name="Yant L."/>
            <person name="Moore C."/>
            <person name="Slenker M."/>
        </authorList>
    </citation>
    <scope>NUCLEOTIDE SEQUENCE [LARGE SCALE GENOMIC DNA]</scope>
    <source>
        <tissue evidence="1">Leaf</tissue>
    </source>
</reference>
<dbReference type="SUPFAM" id="SSF48403">
    <property type="entry name" value="Ankyrin repeat"/>
    <property type="match status" value="1"/>
</dbReference>
<evidence type="ECO:0000313" key="2">
    <source>
        <dbReference type="Proteomes" id="UP001558713"/>
    </source>
</evidence>
<evidence type="ECO:0000313" key="1">
    <source>
        <dbReference type="EMBL" id="KAL1188363.1"/>
    </source>
</evidence>
<dbReference type="EMBL" id="JBANAX010000926">
    <property type="protein sequence ID" value="KAL1188363.1"/>
    <property type="molecule type" value="Genomic_DNA"/>
</dbReference>
<dbReference type="AlphaFoldDB" id="A0ABD0Z1H6"/>
<comment type="caution">
    <text evidence="1">The sequence shown here is derived from an EMBL/GenBank/DDBJ whole genome shotgun (WGS) entry which is preliminary data.</text>
</comment>
<sequence length="133" mass="15100">MSVFVEQQRPRCFPMTLIIDCCNPHTDSVPDPEFLSNLRLSDLYNLPGESVPMNPEIFSAMRAGNRDFLEKMRSYGTPMACLKNDKGDSILHLAAALGHHKLVKSIIYEYPSLLLEPNWKDQIHSMLLLVLVV</sequence>
<proteinExistence type="predicted"/>
<organism evidence="1 2">
    <name type="scientific">Cardamine amara subsp. amara</name>
    <dbReference type="NCBI Taxonomy" id="228776"/>
    <lineage>
        <taxon>Eukaryota</taxon>
        <taxon>Viridiplantae</taxon>
        <taxon>Streptophyta</taxon>
        <taxon>Embryophyta</taxon>
        <taxon>Tracheophyta</taxon>
        <taxon>Spermatophyta</taxon>
        <taxon>Magnoliopsida</taxon>
        <taxon>eudicotyledons</taxon>
        <taxon>Gunneridae</taxon>
        <taxon>Pentapetalae</taxon>
        <taxon>rosids</taxon>
        <taxon>malvids</taxon>
        <taxon>Brassicales</taxon>
        <taxon>Brassicaceae</taxon>
        <taxon>Cardamineae</taxon>
        <taxon>Cardamine</taxon>
    </lineage>
</organism>
<dbReference type="InterPro" id="IPR036770">
    <property type="entry name" value="Ankyrin_rpt-contain_sf"/>
</dbReference>
<keyword evidence="2" id="KW-1185">Reference proteome</keyword>
<dbReference type="Proteomes" id="UP001558713">
    <property type="component" value="Unassembled WGS sequence"/>
</dbReference>
<dbReference type="Gene3D" id="1.25.40.20">
    <property type="entry name" value="Ankyrin repeat-containing domain"/>
    <property type="match status" value="1"/>
</dbReference>